<evidence type="ECO:0000256" key="1">
    <source>
        <dbReference type="ARBA" id="ARBA00004651"/>
    </source>
</evidence>
<reference evidence="10" key="1">
    <citation type="submission" date="2017-04" db="EMBL/GenBank/DDBJ databases">
        <authorList>
            <person name="Varghese N."/>
            <person name="Submissions S."/>
        </authorList>
    </citation>
    <scope>NUCLEOTIDE SEQUENCE [LARGE SCALE GENOMIC DNA]</scope>
    <source>
        <strain evidence="10">USBA 82</strain>
    </source>
</reference>
<dbReference type="FunFam" id="1.10.3720.10:FF:000003">
    <property type="entry name" value="Aliphatic sulfonate ABC transporter permease"/>
    <property type="match status" value="1"/>
</dbReference>
<feature type="transmembrane region" description="Helical" evidence="7">
    <location>
        <begin position="14"/>
        <end position="31"/>
    </location>
</feature>
<comment type="subcellular location">
    <subcellularLocation>
        <location evidence="1 7">Cell membrane</location>
        <topology evidence="1 7">Multi-pass membrane protein</topology>
    </subcellularLocation>
</comment>
<dbReference type="EMBL" id="FXBB01000003">
    <property type="protein sequence ID" value="SMG15838.1"/>
    <property type="molecule type" value="Genomic_DNA"/>
</dbReference>
<protein>
    <submittedName>
        <fullName evidence="9">Sulfonate transport system permease protein</fullName>
    </submittedName>
</protein>
<evidence type="ECO:0000313" key="10">
    <source>
        <dbReference type="Proteomes" id="UP000193355"/>
    </source>
</evidence>
<dbReference type="GO" id="GO:0042918">
    <property type="term" value="P:alkanesulfonate transmembrane transport"/>
    <property type="evidence" value="ECO:0007669"/>
    <property type="project" value="UniProtKB-ARBA"/>
</dbReference>
<dbReference type="GO" id="GO:0005886">
    <property type="term" value="C:plasma membrane"/>
    <property type="evidence" value="ECO:0007669"/>
    <property type="project" value="UniProtKB-SubCell"/>
</dbReference>
<evidence type="ECO:0000256" key="4">
    <source>
        <dbReference type="ARBA" id="ARBA00022692"/>
    </source>
</evidence>
<feature type="transmembrane region" description="Helical" evidence="7">
    <location>
        <begin position="105"/>
        <end position="126"/>
    </location>
</feature>
<keyword evidence="5 7" id="KW-1133">Transmembrane helix</keyword>
<dbReference type="Gene3D" id="1.10.3720.10">
    <property type="entry name" value="MetI-like"/>
    <property type="match status" value="1"/>
</dbReference>
<evidence type="ECO:0000256" key="2">
    <source>
        <dbReference type="ARBA" id="ARBA00022448"/>
    </source>
</evidence>
<dbReference type="RefSeq" id="WP_085543786.1">
    <property type="nucleotide sequence ID" value="NZ_FXBB01000003.1"/>
</dbReference>
<keyword evidence="4 7" id="KW-0812">Transmembrane</keyword>
<feature type="domain" description="ABC transmembrane type-1" evidence="8">
    <location>
        <begin position="66"/>
        <end position="250"/>
    </location>
</feature>
<dbReference type="STRING" id="561720.SAMN06275492_10372"/>
<dbReference type="InterPro" id="IPR035906">
    <property type="entry name" value="MetI-like_sf"/>
</dbReference>
<name>A0A1X7IMJ3_9BACT</name>
<evidence type="ECO:0000259" key="8">
    <source>
        <dbReference type="PROSITE" id="PS50928"/>
    </source>
</evidence>
<accession>A0A1X7IMJ3</accession>
<gene>
    <name evidence="9" type="ORF">SAMN06275492_10372</name>
</gene>
<feature type="transmembrane region" description="Helical" evidence="7">
    <location>
        <begin position="73"/>
        <end position="93"/>
    </location>
</feature>
<proteinExistence type="inferred from homology"/>
<dbReference type="GO" id="GO:0010438">
    <property type="term" value="P:cellular response to sulfur starvation"/>
    <property type="evidence" value="ECO:0007669"/>
    <property type="project" value="TreeGrafter"/>
</dbReference>
<dbReference type="OrthoDB" id="9796361at2"/>
<dbReference type="PANTHER" id="PTHR30151">
    <property type="entry name" value="ALKANE SULFONATE ABC TRANSPORTER-RELATED, MEMBRANE SUBUNIT"/>
    <property type="match status" value="1"/>
</dbReference>
<evidence type="ECO:0000256" key="5">
    <source>
        <dbReference type="ARBA" id="ARBA00022989"/>
    </source>
</evidence>
<organism evidence="9 10">
    <name type="scientific">Dethiosulfovibrio salsuginis</name>
    <dbReference type="NCBI Taxonomy" id="561720"/>
    <lineage>
        <taxon>Bacteria</taxon>
        <taxon>Thermotogati</taxon>
        <taxon>Synergistota</taxon>
        <taxon>Synergistia</taxon>
        <taxon>Synergistales</taxon>
        <taxon>Dethiosulfovibrionaceae</taxon>
        <taxon>Dethiosulfovibrio</taxon>
    </lineage>
</organism>
<evidence type="ECO:0000313" key="9">
    <source>
        <dbReference type="EMBL" id="SMG15838.1"/>
    </source>
</evidence>
<evidence type="ECO:0000256" key="3">
    <source>
        <dbReference type="ARBA" id="ARBA00022475"/>
    </source>
</evidence>
<dbReference type="SUPFAM" id="SSF161098">
    <property type="entry name" value="MetI-like"/>
    <property type="match status" value="1"/>
</dbReference>
<evidence type="ECO:0000256" key="7">
    <source>
        <dbReference type="RuleBase" id="RU363032"/>
    </source>
</evidence>
<feature type="transmembrane region" description="Helical" evidence="7">
    <location>
        <begin position="228"/>
        <end position="251"/>
    </location>
</feature>
<feature type="transmembrane region" description="Helical" evidence="7">
    <location>
        <begin position="132"/>
        <end position="151"/>
    </location>
</feature>
<feature type="transmembrane region" description="Helical" evidence="7">
    <location>
        <begin position="172"/>
        <end position="189"/>
    </location>
</feature>
<dbReference type="Proteomes" id="UP000193355">
    <property type="component" value="Unassembled WGS sequence"/>
</dbReference>
<evidence type="ECO:0000256" key="6">
    <source>
        <dbReference type="ARBA" id="ARBA00023136"/>
    </source>
</evidence>
<sequence>MDIHLKKALSKSKGGLRGLIGPSILLFSWWLGSHKAIWNPFIIPSPESTVQALISMIEDGSLIDHVASSTGRILSGFAIALVTAVPTGVLSGLSPGFSAYFSSSLSFLNHLPPLALFPVLMLWFGIGEPSKIGVIFLASFFPIYLNTMEGVRTVNKSLVEASRSCGASTWRTFIHVTLPCAVPGIITGMRVGLSYGWRSLVGAELVASSSGLGFLLHRAEVFSRPDIMAATLITMGILGILLDRAIGYLTMSDSDYMERLRRR</sequence>
<dbReference type="Pfam" id="PF00528">
    <property type="entry name" value="BPD_transp_1"/>
    <property type="match status" value="1"/>
</dbReference>
<dbReference type="AlphaFoldDB" id="A0A1X7IMJ3"/>
<keyword evidence="3" id="KW-1003">Cell membrane</keyword>
<keyword evidence="2 7" id="KW-0813">Transport</keyword>
<keyword evidence="6 7" id="KW-0472">Membrane</keyword>
<keyword evidence="10" id="KW-1185">Reference proteome</keyword>
<comment type="similarity">
    <text evidence="7">Belongs to the binding-protein-dependent transport system permease family.</text>
</comment>
<dbReference type="PANTHER" id="PTHR30151:SF25">
    <property type="entry name" value="TAURINE TRANSPORT SYSTEM PERMEASE PROTEIN TAUC"/>
    <property type="match status" value="1"/>
</dbReference>
<dbReference type="PROSITE" id="PS50928">
    <property type="entry name" value="ABC_TM1"/>
    <property type="match status" value="1"/>
</dbReference>
<dbReference type="InterPro" id="IPR000515">
    <property type="entry name" value="MetI-like"/>
</dbReference>
<dbReference type="CDD" id="cd06261">
    <property type="entry name" value="TM_PBP2"/>
    <property type="match status" value="1"/>
</dbReference>